<dbReference type="GO" id="GO:0044183">
    <property type="term" value="F:protein folding chaperone"/>
    <property type="evidence" value="ECO:0007669"/>
    <property type="project" value="TreeGrafter"/>
</dbReference>
<gene>
    <name evidence="2" type="ORF">M6B38_355525</name>
</gene>
<dbReference type="GO" id="GO:0101031">
    <property type="term" value="C:protein folding chaperone complex"/>
    <property type="evidence" value="ECO:0007669"/>
    <property type="project" value="TreeGrafter"/>
</dbReference>
<dbReference type="PANTHER" id="PTHR15852:SF51">
    <property type="entry name" value="PROTEIN BUNDLE SHEATH DEFECTIVE 2, CHLOROPLASTIC"/>
    <property type="match status" value="1"/>
</dbReference>
<reference evidence="2" key="1">
    <citation type="journal article" date="2023" name="GigaByte">
        <title>Genome assembly of the bearded iris, Iris pallida Lam.</title>
        <authorList>
            <person name="Bruccoleri R.E."/>
            <person name="Oakeley E.J."/>
            <person name="Faust A.M.E."/>
            <person name="Altorfer M."/>
            <person name="Dessus-Babus S."/>
            <person name="Burckhardt D."/>
            <person name="Oertli M."/>
            <person name="Naumann U."/>
            <person name="Petersen F."/>
            <person name="Wong J."/>
        </authorList>
    </citation>
    <scope>NUCLEOTIDE SEQUENCE</scope>
    <source>
        <strain evidence="2">GSM-AAB239-AS_SAM_17_03QT</strain>
    </source>
</reference>
<proteinExistence type="predicted"/>
<dbReference type="PANTHER" id="PTHR15852">
    <property type="entry name" value="PLASTID TRANSCRIPTIONALLY ACTIVE PROTEIN"/>
    <property type="match status" value="1"/>
</dbReference>
<organism evidence="2 3">
    <name type="scientific">Iris pallida</name>
    <name type="common">Sweet iris</name>
    <dbReference type="NCBI Taxonomy" id="29817"/>
    <lineage>
        <taxon>Eukaryota</taxon>
        <taxon>Viridiplantae</taxon>
        <taxon>Streptophyta</taxon>
        <taxon>Embryophyta</taxon>
        <taxon>Tracheophyta</taxon>
        <taxon>Spermatophyta</taxon>
        <taxon>Magnoliopsida</taxon>
        <taxon>Liliopsida</taxon>
        <taxon>Asparagales</taxon>
        <taxon>Iridaceae</taxon>
        <taxon>Iridoideae</taxon>
        <taxon>Irideae</taxon>
        <taxon>Iris</taxon>
    </lineage>
</organism>
<dbReference type="Gene3D" id="2.10.230.10">
    <property type="entry name" value="Heat shock protein DnaJ, cysteine-rich domain"/>
    <property type="match status" value="1"/>
</dbReference>
<feature type="domain" description="BSD2 cysteine rich" evidence="1">
    <location>
        <begin position="62"/>
        <end position="130"/>
    </location>
</feature>
<evidence type="ECO:0000313" key="3">
    <source>
        <dbReference type="Proteomes" id="UP001140949"/>
    </source>
</evidence>
<dbReference type="EMBL" id="JANAVB010018197">
    <property type="protein sequence ID" value="KAJ6829768.1"/>
    <property type="molecule type" value="Genomic_DNA"/>
</dbReference>
<dbReference type="GO" id="GO:0009570">
    <property type="term" value="C:chloroplast stroma"/>
    <property type="evidence" value="ECO:0007669"/>
    <property type="project" value="TreeGrafter"/>
</dbReference>
<dbReference type="Pfam" id="PF25436">
    <property type="entry name" value="BSD2_CRD"/>
    <property type="match status" value="1"/>
</dbReference>
<dbReference type="SUPFAM" id="SSF57938">
    <property type="entry name" value="DnaJ/Hsp40 cysteine-rich domain"/>
    <property type="match status" value="1"/>
</dbReference>
<sequence length="130" mass="13916">MANSVSLAYVNSLTTPAKPSNLPRVLLPKPAPVFFRNPSHLQSTVHPLKATKADSDQPKKINSILCPECDGNGAKQCSQCEGTGVNSVDHFNGQFKAGALCWLCRGKREILCGNCNGAGFMGGFMNTFDE</sequence>
<accession>A0AAX6GNB6</accession>
<evidence type="ECO:0000259" key="1">
    <source>
        <dbReference type="Pfam" id="PF25436"/>
    </source>
</evidence>
<dbReference type="InterPro" id="IPR036410">
    <property type="entry name" value="HSP_DnaJ_Cys-rich_dom_sf"/>
</dbReference>
<comment type="caution">
    <text evidence="2">The sequence shown here is derived from an EMBL/GenBank/DDBJ whole genome shotgun (WGS) entry which is preliminary data.</text>
</comment>
<dbReference type="InterPro" id="IPR057453">
    <property type="entry name" value="BSD2_CRD"/>
</dbReference>
<reference evidence="2" key="2">
    <citation type="submission" date="2023-04" db="EMBL/GenBank/DDBJ databases">
        <authorList>
            <person name="Bruccoleri R.E."/>
            <person name="Oakeley E.J."/>
            <person name="Faust A.-M."/>
            <person name="Dessus-Babus S."/>
            <person name="Altorfer M."/>
            <person name="Burckhardt D."/>
            <person name="Oertli M."/>
            <person name="Naumann U."/>
            <person name="Petersen F."/>
            <person name="Wong J."/>
        </authorList>
    </citation>
    <scope>NUCLEOTIDE SEQUENCE</scope>
    <source>
        <strain evidence="2">GSM-AAB239-AS_SAM_17_03QT</strain>
        <tissue evidence="2">Leaf</tissue>
    </source>
</reference>
<protein>
    <recommendedName>
        <fullName evidence="1">BSD2 cysteine rich domain-containing protein</fullName>
    </recommendedName>
</protein>
<name>A0AAX6GNB6_IRIPA</name>
<dbReference type="AlphaFoldDB" id="A0AAX6GNB6"/>
<keyword evidence="3" id="KW-1185">Reference proteome</keyword>
<dbReference type="Proteomes" id="UP001140949">
    <property type="component" value="Unassembled WGS sequence"/>
</dbReference>
<evidence type="ECO:0000313" key="2">
    <source>
        <dbReference type="EMBL" id="KAJ6829768.1"/>
    </source>
</evidence>